<evidence type="ECO:0000313" key="12">
    <source>
        <dbReference type="Proteomes" id="UP000298058"/>
    </source>
</evidence>
<evidence type="ECO:0000256" key="6">
    <source>
        <dbReference type="ARBA" id="ARBA00022679"/>
    </source>
</evidence>
<dbReference type="EMBL" id="RQHW01000003">
    <property type="protein sequence ID" value="TGN20848.1"/>
    <property type="molecule type" value="Genomic_DNA"/>
</dbReference>
<dbReference type="SUPFAM" id="SSF142754">
    <property type="entry name" value="NadA-like"/>
    <property type="match status" value="1"/>
</dbReference>
<organism evidence="11 12">
    <name type="scientific">Leptospira idonii</name>
    <dbReference type="NCBI Taxonomy" id="1193500"/>
    <lineage>
        <taxon>Bacteria</taxon>
        <taxon>Pseudomonadati</taxon>
        <taxon>Spirochaetota</taxon>
        <taxon>Spirochaetia</taxon>
        <taxon>Leptospirales</taxon>
        <taxon>Leptospiraceae</taxon>
        <taxon>Leptospira</taxon>
    </lineage>
</organism>
<reference evidence="11" key="1">
    <citation type="journal article" date="2019" name="PLoS Negl. Trop. Dis.">
        <title>Revisiting the worldwide diversity of Leptospira species in the environment.</title>
        <authorList>
            <person name="Vincent A.T."/>
            <person name="Schiettekatte O."/>
            <person name="Bourhy P."/>
            <person name="Veyrier F.J."/>
            <person name="Picardeau M."/>
        </authorList>
    </citation>
    <scope>NUCLEOTIDE SEQUENCE [LARGE SCALE GENOMIC DNA]</scope>
    <source>
        <strain evidence="11">201300427</strain>
    </source>
</reference>
<dbReference type="Gene3D" id="3.40.50.10800">
    <property type="entry name" value="NadA-like"/>
    <property type="match status" value="3"/>
</dbReference>
<evidence type="ECO:0000256" key="2">
    <source>
        <dbReference type="ARBA" id="ARBA00005065"/>
    </source>
</evidence>
<keyword evidence="4" id="KW-0004">4Fe-4S</keyword>
<comment type="pathway">
    <text evidence="2">Cofactor biosynthesis; NAD(+) biosynthesis; quinolinate from iminoaspartate: step 1/1.</text>
</comment>
<keyword evidence="12" id="KW-1185">Reference proteome</keyword>
<dbReference type="PANTHER" id="PTHR30573">
    <property type="entry name" value="QUINOLINATE SYNTHETASE A"/>
    <property type="match status" value="1"/>
</dbReference>
<keyword evidence="8" id="KW-0408">Iron</keyword>
<evidence type="ECO:0000256" key="9">
    <source>
        <dbReference type="ARBA" id="ARBA00023014"/>
    </source>
</evidence>
<comment type="caution">
    <text evidence="11">The sequence shown here is derived from an EMBL/GenBank/DDBJ whole genome shotgun (WGS) entry which is preliminary data.</text>
</comment>
<dbReference type="GO" id="GO:0046872">
    <property type="term" value="F:metal ion binding"/>
    <property type="evidence" value="ECO:0007669"/>
    <property type="project" value="UniProtKB-KW"/>
</dbReference>
<dbReference type="NCBIfam" id="NF006878">
    <property type="entry name" value="PRK09375.1-2"/>
    <property type="match status" value="1"/>
</dbReference>
<keyword evidence="7" id="KW-0479">Metal-binding</keyword>
<sequence>MPSLVTKDELVAKLKPIFLDHEIDGRILPLVEEINRLKKEKNAVLLGHNYMTPDVFWGVSDIIGDSLYLSKMAKETNADMIVFNGVHFMAETAKILSPNKKVLIADPKAGCSLAESITREDVKKLKAQYPGVPVVTYVNCSAEVKAETDVCCTSANAVQIVNAMETDTVIFLPDEYLAGNVRNQTTKKIISHPGKCMVHEMYTPEDIRTAKRLFSGNLTVISHPECHEDVVKESDFAGSTSQMVDFIKNSKTDKIMLVTECSMGDNLRAEFPEKEFVSTCQTCPHMKKITLEKVRDALLYEQFEIFLDQEVILLAQKSVNRMLELSYKK</sequence>
<dbReference type="PANTHER" id="PTHR30573:SF0">
    <property type="entry name" value="QUINOLINATE SYNTHASE, CHLOROPLASTIC"/>
    <property type="match status" value="1"/>
</dbReference>
<dbReference type="AlphaFoldDB" id="A0A4R9M8L1"/>
<name>A0A4R9M8L1_9LEPT</name>
<dbReference type="InterPro" id="IPR003473">
    <property type="entry name" value="NadA"/>
</dbReference>
<keyword evidence="5" id="KW-0662">Pyridine nucleotide biosynthesis</keyword>
<evidence type="ECO:0000256" key="1">
    <source>
        <dbReference type="ARBA" id="ARBA00001966"/>
    </source>
</evidence>
<proteinExistence type="predicted"/>
<evidence type="ECO:0000256" key="3">
    <source>
        <dbReference type="ARBA" id="ARBA00012669"/>
    </source>
</evidence>
<gene>
    <name evidence="11" type="primary">nadA</name>
    <name evidence="11" type="ORF">EHS15_01250</name>
</gene>
<dbReference type="OrthoDB" id="9801204at2"/>
<dbReference type="GO" id="GO:0005829">
    <property type="term" value="C:cytosol"/>
    <property type="evidence" value="ECO:0007669"/>
    <property type="project" value="TreeGrafter"/>
</dbReference>
<keyword evidence="6" id="KW-0808">Transferase</keyword>
<dbReference type="InterPro" id="IPR036094">
    <property type="entry name" value="NadA_sf"/>
</dbReference>
<comment type="cofactor">
    <cofactor evidence="1">
        <name>[4Fe-4S] cluster</name>
        <dbReference type="ChEBI" id="CHEBI:49883"/>
    </cofactor>
</comment>
<dbReference type="Pfam" id="PF02445">
    <property type="entry name" value="NadA"/>
    <property type="match status" value="1"/>
</dbReference>
<dbReference type="RefSeq" id="WP_135758721.1">
    <property type="nucleotide sequence ID" value="NZ_RQHW01000003.1"/>
</dbReference>
<evidence type="ECO:0000256" key="7">
    <source>
        <dbReference type="ARBA" id="ARBA00022723"/>
    </source>
</evidence>
<evidence type="ECO:0000256" key="8">
    <source>
        <dbReference type="ARBA" id="ARBA00023004"/>
    </source>
</evidence>
<dbReference type="UniPathway" id="UPA00253">
    <property type="reaction ID" value="UER00327"/>
</dbReference>
<dbReference type="GO" id="GO:0051539">
    <property type="term" value="F:4 iron, 4 sulfur cluster binding"/>
    <property type="evidence" value="ECO:0007669"/>
    <property type="project" value="UniProtKB-KW"/>
</dbReference>
<dbReference type="GO" id="GO:0034628">
    <property type="term" value="P:'de novo' NAD+ biosynthetic process from L-aspartate"/>
    <property type="evidence" value="ECO:0007669"/>
    <property type="project" value="TreeGrafter"/>
</dbReference>
<evidence type="ECO:0000256" key="5">
    <source>
        <dbReference type="ARBA" id="ARBA00022642"/>
    </source>
</evidence>
<protein>
    <recommendedName>
        <fullName evidence="3 10">Quinolinate synthase</fullName>
        <ecNumber evidence="3 10">2.5.1.72</ecNumber>
    </recommendedName>
</protein>
<dbReference type="GO" id="GO:0008987">
    <property type="term" value="F:quinolinate synthetase A activity"/>
    <property type="evidence" value="ECO:0007669"/>
    <property type="project" value="UniProtKB-UniRule"/>
</dbReference>
<dbReference type="Proteomes" id="UP000298058">
    <property type="component" value="Unassembled WGS sequence"/>
</dbReference>
<keyword evidence="9" id="KW-0411">Iron-sulfur</keyword>
<evidence type="ECO:0000256" key="4">
    <source>
        <dbReference type="ARBA" id="ARBA00022485"/>
    </source>
</evidence>
<dbReference type="EC" id="2.5.1.72" evidence="3 10"/>
<dbReference type="NCBIfam" id="NF006879">
    <property type="entry name" value="PRK09375.1-4"/>
    <property type="match status" value="1"/>
</dbReference>
<dbReference type="NCBIfam" id="TIGR00550">
    <property type="entry name" value="nadA"/>
    <property type="match status" value="1"/>
</dbReference>
<evidence type="ECO:0000256" key="10">
    <source>
        <dbReference type="NCBIfam" id="TIGR00550"/>
    </source>
</evidence>
<accession>A0A4R9M8L1</accession>
<evidence type="ECO:0000313" key="11">
    <source>
        <dbReference type="EMBL" id="TGN20848.1"/>
    </source>
</evidence>